<keyword evidence="1" id="KW-0175">Coiled coil</keyword>
<feature type="coiled-coil region" evidence="1">
    <location>
        <begin position="41"/>
        <end position="89"/>
    </location>
</feature>
<feature type="region of interest" description="Disordered" evidence="2">
    <location>
        <begin position="480"/>
        <end position="520"/>
    </location>
</feature>
<proteinExistence type="predicted"/>
<evidence type="ECO:0000313" key="4">
    <source>
        <dbReference type="Proteomes" id="UP000326198"/>
    </source>
</evidence>
<organism evidence="3 4">
    <name type="scientific">Aspergillus bertholletiae</name>
    <dbReference type="NCBI Taxonomy" id="1226010"/>
    <lineage>
        <taxon>Eukaryota</taxon>
        <taxon>Fungi</taxon>
        <taxon>Dikarya</taxon>
        <taxon>Ascomycota</taxon>
        <taxon>Pezizomycotina</taxon>
        <taxon>Eurotiomycetes</taxon>
        <taxon>Eurotiomycetidae</taxon>
        <taxon>Eurotiales</taxon>
        <taxon>Aspergillaceae</taxon>
        <taxon>Aspergillus</taxon>
        <taxon>Aspergillus subgen. Circumdati</taxon>
    </lineage>
</organism>
<reference evidence="3 4" key="1">
    <citation type="submission" date="2019-04" db="EMBL/GenBank/DDBJ databases">
        <title>Friends and foes A comparative genomics studyof 23 Aspergillus species from section Flavi.</title>
        <authorList>
            <consortium name="DOE Joint Genome Institute"/>
            <person name="Kjaerbolling I."/>
            <person name="Vesth T."/>
            <person name="Frisvad J.C."/>
            <person name="Nybo J.L."/>
            <person name="Theobald S."/>
            <person name="Kildgaard S."/>
            <person name="Isbrandt T."/>
            <person name="Kuo A."/>
            <person name="Sato A."/>
            <person name="Lyhne E.K."/>
            <person name="Kogle M.E."/>
            <person name="Wiebenga A."/>
            <person name="Kun R.S."/>
            <person name="Lubbers R.J."/>
            <person name="Makela M.R."/>
            <person name="Barry K."/>
            <person name="Chovatia M."/>
            <person name="Clum A."/>
            <person name="Daum C."/>
            <person name="Haridas S."/>
            <person name="He G."/>
            <person name="LaButti K."/>
            <person name="Lipzen A."/>
            <person name="Mondo S."/>
            <person name="Riley R."/>
            <person name="Salamov A."/>
            <person name="Simmons B.A."/>
            <person name="Magnuson J.K."/>
            <person name="Henrissat B."/>
            <person name="Mortensen U.H."/>
            <person name="Larsen T.O."/>
            <person name="Devries R.P."/>
            <person name="Grigoriev I.V."/>
            <person name="Machida M."/>
            <person name="Baker S.E."/>
            <person name="Andersen M.R."/>
        </authorList>
    </citation>
    <scope>NUCLEOTIDE SEQUENCE [LARGE SCALE GENOMIC DNA]</scope>
    <source>
        <strain evidence="3 4">IBT 29228</strain>
    </source>
</reference>
<dbReference type="Gene3D" id="1.10.287.1490">
    <property type="match status" value="1"/>
</dbReference>
<accession>A0A5N7B492</accession>
<feature type="coiled-coil region" evidence="1">
    <location>
        <begin position="122"/>
        <end position="205"/>
    </location>
</feature>
<dbReference type="EMBL" id="ML736231">
    <property type="protein sequence ID" value="KAE8376927.1"/>
    <property type="molecule type" value="Genomic_DNA"/>
</dbReference>
<evidence type="ECO:0000313" key="3">
    <source>
        <dbReference type="EMBL" id="KAE8376927.1"/>
    </source>
</evidence>
<name>A0A5N7B492_9EURO</name>
<dbReference type="AlphaFoldDB" id="A0A5N7B492"/>
<evidence type="ECO:0000256" key="2">
    <source>
        <dbReference type="SAM" id="MobiDB-lite"/>
    </source>
</evidence>
<dbReference type="OrthoDB" id="5421041at2759"/>
<keyword evidence="4" id="KW-1185">Reference proteome</keyword>
<protein>
    <recommendedName>
        <fullName evidence="5">MEI5 protein</fullName>
    </recommendedName>
</protein>
<gene>
    <name evidence="3" type="ORF">BDV26DRAFT_305182</name>
</gene>
<evidence type="ECO:0008006" key="5">
    <source>
        <dbReference type="Google" id="ProtNLM"/>
    </source>
</evidence>
<evidence type="ECO:0000256" key="1">
    <source>
        <dbReference type="SAM" id="Coils"/>
    </source>
</evidence>
<dbReference type="Proteomes" id="UP000326198">
    <property type="component" value="Unassembled WGS sequence"/>
</dbReference>
<sequence length="520" mass="58142">MPAKTLDSPLKSSSAVLDEHLVRAVLTQLKTVASSAGFESIKAIHDDNNDLQSQLKSKNDDLASLKNEMNELEKAKEVAMKEMFQANARETKRLEDTQSHVVTLQKTIADKEKCIAQRNKVVDEHGSEIKKLQSENAKERERLADAQKNIRDLKQNIQDKDGTIEKMKSAGRKLADDLASAKKRVRDLEGEAKALNESLAATQGQLAKLEGFAAGYTDMSEEAMIHSFLGLWDFARDEIYSILKNDLPKESLQYLSARNQLPIRDFAEAQHVPLPCSNTVAAKQMRLAIILAILAQEIDMHIFQPIYIAPVTKTYDSFRTVLTNEAITNSEKESFCRSILLSMDVNTQRSICLEGMQTVVANVSKYLDELLPEDQRCAFHNTLTNVVQKAADIWKPIQRTKRRYETDFGPPTDDEDWMPFIFPNGDKTTSEKIGTQKKLKGDSLIIFPRLSVIDKELSAAYTAVILLNSSEPQWIAAQGEMEKEPPSPTLARRLMPFSSRSNSPRGVSFPNGASKKGNGV</sequence>